<proteinExistence type="predicted"/>
<feature type="non-terminal residue" evidence="2">
    <location>
        <position position="1"/>
    </location>
</feature>
<evidence type="ECO:0000313" key="2">
    <source>
        <dbReference type="EMBL" id="SVB66680.1"/>
    </source>
</evidence>
<reference evidence="2" key="1">
    <citation type="submission" date="2018-05" db="EMBL/GenBank/DDBJ databases">
        <authorList>
            <person name="Lanie J.A."/>
            <person name="Ng W.-L."/>
            <person name="Kazmierczak K.M."/>
            <person name="Andrzejewski T.M."/>
            <person name="Davidsen T.M."/>
            <person name="Wayne K.J."/>
            <person name="Tettelin H."/>
            <person name="Glass J.I."/>
            <person name="Rusch D."/>
            <person name="Podicherti R."/>
            <person name="Tsui H.-C.T."/>
            <person name="Winkler M.E."/>
        </authorList>
    </citation>
    <scope>NUCLEOTIDE SEQUENCE</scope>
</reference>
<organism evidence="2">
    <name type="scientific">marine metagenome</name>
    <dbReference type="NCBI Taxonomy" id="408172"/>
    <lineage>
        <taxon>unclassified sequences</taxon>
        <taxon>metagenomes</taxon>
        <taxon>ecological metagenomes</taxon>
    </lineage>
</organism>
<dbReference type="AlphaFoldDB" id="A0A382FUM9"/>
<accession>A0A382FUM9</accession>
<name>A0A382FUM9_9ZZZZ</name>
<sequence>MQEESRLATSQLGLPELKLPKSTMTKPSAVNNMLSVRVSPLKRVMFSFKKATASTTLSENQSV</sequence>
<feature type="region of interest" description="Disordered" evidence="1">
    <location>
        <begin position="1"/>
        <end position="24"/>
    </location>
</feature>
<evidence type="ECO:0000256" key="1">
    <source>
        <dbReference type="SAM" id="MobiDB-lite"/>
    </source>
</evidence>
<gene>
    <name evidence="2" type="ORF">METZ01_LOCUS219534</name>
</gene>
<protein>
    <submittedName>
        <fullName evidence="2">Uncharacterized protein</fullName>
    </submittedName>
</protein>
<dbReference type="EMBL" id="UINC01051936">
    <property type="protein sequence ID" value="SVB66680.1"/>
    <property type="molecule type" value="Genomic_DNA"/>
</dbReference>
<feature type="non-terminal residue" evidence="2">
    <location>
        <position position="63"/>
    </location>
</feature>